<dbReference type="EMBL" id="BGPR01003933">
    <property type="protein sequence ID" value="GBM94072.1"/>
    <property type="molecule type" value="Genomic_DNA"/>
</dbReference>
<feature type="domain" description="ISXO2-like transposase" evidence="2">
    <location>
        <begin position="193"/>
        <end position="311"/>
    </location>
</feature>
<feature type="chain" id="PRO_5021268055" description="ISXO2-like transposase domain-containing protein" evidence="1">
    <location>
        <begin position="21"/>
        <end position="459"/>
    </location>
</feature>
<sequence>MLPEFAYGCLFFCLLSLGRSGCVCLFSPTTCTPGLSKNPVMSSRENHRAAESRAGLFDLEVLYGLKKGPKKDVIDWCMNMNMIAKEYVCPTCGEKMVMCERNDISDGYHWVCRKFGMNAHHVRRSVRKGSWFDESKLSIPEILMITYLWAKKTSNEWIVDELSVSEPTVVDWKSFCREVCVDMLVNEDKKLEMLGGVGVVVEIDESKFGKRKYNKGKQVNETLIEITKKYVKPGSTVLTDCWPSYNGLTAEGYVHHTVNHSKNFKDPITGVHTNGIEGTWGAIKADFRKQGTRKVAGQFDTYLAEYMWRRSFRGASMKSILPALIGGITKLSQRRTLKTVQESELKNEPIKFTTSEAGQWKAAYSARGKDYYSTPRIQPIVVVTSLTAFMVYFCILREENDLDDWLRGLEKEMPYKLEEAELRAKIDNARLRRADTSHYEKRLAEIMAVRGKIDTLKEK</sequence>
<feature type="signal peptide" evidence="1">
    <location>
        <begin position="1"/>
        <end position="20"/>
    </location>
</feature>
<dbReference type="PANTHER" id="PTHR47163">
    <property type="entry name" value="DDE_TNP_IS1595 DOMAIN-CONTAINING PROTEIN"/>
    <property type="match status" value="1"/>
</dbReference>
<protein>
    <recommendedName>
        <fullName evidence="2">ISXO2-like transposase domain-containing protein</fullName>
    </recommendedName>
</protein>
<dbReference type="InterPro" id="IPR029160">
    <property type="entry name" value="UQCC4"/>
</dbReference>
<keyword evidence="1" id="KW-0732">Signal</keyword>
<dbReference type="OrthoDB" id="5783753at2759"/>
<organism evidence="3 4">
    <name type="scientific">Araneus ventricosus</name>
    <name type="common">Orbweaver spider</name>
    <name type="synonym">Epeira ventricosa</name>
    <dbReference type="NCBI Taxonomy" id="182803"/>
    <lineage>
        <taxon>Eukaryota</taxon>
        <taxon>Metazoa</taxon>
        <taxon>Ecdysozoa</taxon>
        <taxon>Arthropoda</taxon>
        <taxon>Chelicerata</taxon>
        <taxon>Arachnida</taxon>
        <taxon>Araneae</taxon>
        <taxon>Araneomorphae</taxon>
        <taxon>Entelegynae</taxon>
        <taxon>Araneoidea</taxon>
        <taxon>Araneidae</taxon>
        <taxon>Araneus</taxon>
    </lineage>
</organism>
<dbReference type="InterPro" id="IPR053164">
    <property type="entry name" value="IS1016-like_transposase"/>
</dbReference>
<evidence type="ECO:0000256" key="1">
    <source>
        <dbReference type="SAM" id="SignalP"/>
    </source>
</evidence>
<accession>A0A4Y2JXU4</accession>
<dbReference type="InterPro" id="IPR024445">
    <property type="entry name" value="Tnp_ISXO2-like"/>
</dbReference>
<dbReference type="Pfam" id="PF12762">
    <property type="entry name" value="DDE_Tnp_IS1595"/>
    <property type="match status" value="1"/>
</dbReference>
<reference evidence="3 4" key="1">
    <citation type="journal article" date="2019" name="Sci. Rep.">
        <title>Orb-weaving spider Araneus ventricosus genome elucidates the spidroin gene catalogue.</title>
        <authorList>
            <person name="Kono N."/>
            <person name="Nakamura H."/>
            <person name="Ohtoshi R."/>
            <person name="Moran D.A.P."/>
            <person name="Shinohara A."/>
            <person name="Yoshida Y."/>
            <person name="Fujiwara M."/>
            <person name="Mori M."/>
            <person name="Tomita M."/>
            <person name="Arakawa K."/>
        </authorList>
    </citation>
    <scope>NUCLEOTIDE SEQUENCE [LARGE SCALE GENOMIC DNA]</scope>
</reference>
<evidence type="ECO:0000313" key="3">
    <source>
        <dbReference type="EMBL" id="GBM94072.1"/>
    </source>
</evidence>
<name>A0A4Y2JXU4_ARAVE</name>
<dbReference type="PANTHER" id="PTHR47163:SF2">
    <property type="entry name" value="SI:DKEY-17M8.2"/>
    <property type="match status" value="1"/>
</dbReference>
<gene>
    <name evidence="3" type="ORF">AVEN_252042_1</name>
</gene>
<keyword evidence="4" id="KW-1185">Reference proteome</keyword>
<proteinExistence type="predicted"/>
<dbReference type="Pfam" id="PF15013">
    <property type="entry name" value="CCSMST1"/>
    <property type="match status" value="1"/>
</dbReference>
<evidence type="ECO:0000259" key="2">
    <source>
        <dbReference type="SMART" id="SM01126"/>
    </source>
</evidence>
<comment type="caution">
    <text evidence="3">The sequence shown here is derived from an EMBL/GenBank/DDBJ whole genome shotgun (WGS) entry which is preliminary data.</text>
</comment>
<dbReference type="AlphaFoldDB" id="A0A4Y2JXU4"/>
<dbReference type="SMART" id="SM01126">
    <property type="entry name" value="DDE_Tnp_IS1595"/>
    <property type="match status" value="1"/>
</dbReference>
<dbReference type="Proteomes" id="UP000499080">
    <property type="component" value="Unassembled WGS sequence"/>
</dbReference>
<evidence type="ECO:0000313" key="4">
    <source>
        <dbReference type="Proteomes" id="UP000499080"/>
    </source>
</evidence>